<dbReference type="GO" id="GO:0004167">
    <property type="term" value="F:dopachrome isomerase activity"/>
    <property type="evidence" value="ECO:0007669"/>
    <property type="project" value="UniProtKB-EC"/>
</dbReference>
<dbReference type="AlphaFoldDB" id="A0A1Y1X788"/>
<dbReference type="InterPro" id="IPR001398">
    <property type="entry name" value="Macrophage_inhib_fac"/>
</dbReference>
<dbReference type="OrthoDB" id="255819at2759"/>
<evidence type="ECO:0000256" key="1">
    <source>
        <dbReference type="ARBA" id="ARBA00004613"/>
    </source>
</evidence>
<dbReference type="Gene3D" id="3.30.429.10">
    <property type="entry name" value="Macrophage Migration Inhibitory Factor"/>
    <property type="match status" value="1"/>
</dbReference>
<evidence type="ECO:0000256" key="7">
    <source>
        <dbReference type="ARBA" id="ARBA00036823"/>
    </source>
</evidence>
<keyword evidence="5" id="KW-0413">Isomerase</keyword>
<name>A0A1Y1X788_9FUNG</name>
<dbReference type="PANTHER" id="PTHR11954:SF6">
    <property type="entry name" value="MACROPHAGE MIGRATION INHIBITORY FACTOR"/>
    <property type="match status" value="1"/>
</dbReference>
<dbReference type="GO" id="GO:0005615">
    <property type="term" value="C:extracellular space"/>
    <property type="evidence" value="ECO:0007669"/>
    <property type="project" value="UniProtKB-KW"/>
</dbReference>
<evidence type="ECO:0000256" key="4">
    <source>
        <dbReference type="ARBA" id="ARBA00022525"/>
    </source>
</evidence>
<evidence type="ECO:0000256" key="10">
    <source>
        <dbReference type="ARBA" id="ARBA00041631"/>
    </source>
</evidence>
<evidence type="ECO:0000256" key="9">
    <source>
        <dbReference type="ARBA" id="ARBA00039086"/>
    </source>
</evidence>
<dbReference type="Proteomes" id="UP000193944">
    <property type="component" value="Unassembled WGS sequence"/>
</dbReference>
<protein>
    <recommendedName>
        <fullName evidence="12">L-dopachrome isomerase</fullName>
        <ecNumber evidence="9">5.3.2.1</ecNumber>
        <ecNumber evidence="8">5.3.3.12</ecNumber>
    </recommendedName>
    <alternativeName>
        <fullName evidence="10">L-dopachrome tautomerase</fullName>
    </alternativeName>
    <alternativeName>
        <fullName evidence="11">Phenylpyruvate tautomerase</fullName>
    </alternativeName>
</protein>
<gene>
    <name evidence="13" type="ORF">BCR32DRAFT_244793</name>
</gene>
<evidence type="ECO:0000256" key="3">
    <source>
        <dbReference type="ARBA" id="ARBA00022514"/>
    </source>
</evidence>
<keyword evidence="14" id="KW-1185">Reference proteome</keyword>
<reference evidence="13 14" key="1">
    <citation type="submission" date="2016-08" db="EMBL/GenBank/DDBJ databases">
        <title>A Parts List for Fungal Cellulosomes Revealed by Comparative Genomics.</title>
        <authorList>
            <consortium name="DOE Joint Genome Institute"/>
            <person name="Haitjema C.H."/>
            <person name="Gilmore S.P."/>
            <person name="Henske J.K."/>
            <person name="Solomon K.V."/>
            <person name="De Groot R."/>
            <person name="Kuo A."/>
            <person name="Mondo S.J."/>
            <person name="Salamov A.A."/>
            <person name="Labutti K."/>
            <person name="Zhao Z."/>
            <person name="Chiniquy J."/>
            <person name="Barry K."/>
            <person name="Brewer H.M."/>
            <person name="Purvine S.O."/>
            <person name="Wright A.T."/>
            <person name="Boxma B."/>
            <person name="Van Alen T."/>
            <person name="Hackstein J.H."/>
            <person name="Baker S.E."/>
            <person name="Grigoriev I.V."/>
            <person name="O'Malley M.A."/>
        </authorList>
    </citation>
    <scope>NUCLEOTIDE SEQUENCE [LARGE SCALE GENOMIC DNA]</scope>
    <source>
        <strain evidence="13 14">S4</strain>
    </source>
</reference>
<accession>A0A1Y1X788</accession>
<evidence type="ECO:0000256" key="2">
    <source>
        <dbReference type="ARBA" id="ARBA00005851"/>
    </source>
</evidence>
<comment type="subcellular location">
    <subcellularLocation>
        <location evidence="1">Secreted</location>
    </subcellularLocation>
</comment>
<dbReference type="EMBL" id="MCFG01000115">
    <property type="protein sequence ID" value="ORX81595.1"/>
    <property type="molecule type" value="Genomic_DNA"/>
</dbReference>
<proteinExistence type="inferred from homology"/>
<dbReference type="EC" id="5.3.2.1" evidence="9"/>
<dbReference type="SUPFAM" id="SSF55331">
    <property type="entry name" value="Tautomerase/MIF"/>
    <property type="match status" value="1"/>
</dbReference>
<evidence type="ECO:0000256" key="12">
    <source>
        <dbReference type="ARBA" id="ARBA00042730"/>
    </source>
</evidence>
<dbReference type="Pfam" id="PF01187">
    <property type="entry name" value="MIF"/>
    <property type="match status" value="1"/>
</dbReference>
<evidence type="ECO:0000256" key="5">
    <source>
        <dbReference type="ARBA" id="ARBA00023235"/>
    </source>
</evidence>
<evidence type="ECO:0000256" key="11">
    <source>
        <dbReference type="ARBA" id="ARBA00041912"/>
    </source>
</evidence>
<dbReference type="EC" id="5.3.3.12" evidence="8"/>
<organism evidence="13 14">
    <name type="scientific">Anaeromyces robustus</name>
    <dbReference type="NCBI Taxonomy" id="1754192"/>
    <lineage>
        <taxon>Eukaryota</taxon>
        <taxon>Fungi</taxon>
        <taxon>Fungi incertae sedis</taxon>
        <taxon>Chytridiomycota</taxon>
        <taxon>Chytridiomycota incertae sedis</taxon>
        <taxon>Neocallimastigomycetes</taxon>
        <taxon>Neocallimastigales</taxon>
        <taxon>Neocallimastigaceae</taxon>
        <taxon>Anaeromyces</taxon>
    </lineage>
</organism>
<comment type="caution">
    <text evidence="13">The sequence shown here is derived from an EMBL/GenBank/DDBJ whole genome shotgun (WGS) entry which is preliminary data.</text>
</comment>
<comment type="catalytic activity">
    <reaction evidence="6">
        <text>3-phenylpyruvate = enol-phenylpyruvate</text>
        <dbReference type="Rhea" id="RHEA:17097"/>
        <dbReference type="ChEBI" id="CHEBI:16815"/>
        <dbReference type="ChEBI" id="CHEBI:18005"/>
        <dbReference type="EC" id="5.3.2.1"/>
    </reaction>
</comment>
<reference evidence="13 14" key="2">
    <citation type="submission" date="2016-08" db="EMBL/GenBank/DDBJ databases">
        <title>Pervasive Adenine N6-methylation of Active Genes in Fungi.</title>
        <authorList>
            <consortium name="DOE Joint Genome Institute"/>
            <person name="Mondo S.J."/>
            <person name="Dannebaum R.O."/>
            <person name="Kuo R.C."/>
            <person name="Labutti K."/>
            <person name="Haridas S."/>
            <person name="Kuo A."/>
            <person name="Salamov A."/>
            <person name="Ahrendt S.R."/>
            <person name="Lipzen A."/>
            <person name="Sullivan W."/>
            <person name="Andreopoulos W.B."/>
            <person name="Clum A."/>
            <person name="Lindquist E."/>
            <person name="Daum C."/>
            <person name="Ramamoorthy G.K."/>
            <person name="Gryganskyi A."/>
            <person name="Culley D."/>
            <person name="Magnuson J.K."/>
            <person name="James T.Y."/>
            <person name="O'Malley M.A."/>
            <person name="Stajich J.E."/>
            <person name="Spatafora J.W."/>
            <person name="Visel A."/>
            <person name="Grigoriev I.V."/>
        </authorList>
    </citation>
    <scope>NUCLEOTIDE SEQUENCE [LARGE SCALE GENOMIC DNA]</scope>
    <source>
        <strain evidence="13 14">S4</strain>
    </source>
</reference>
<sequence>MTNATFKDKNSALKEVSSLVAKCLGKPESYVDVCIIDNVAMSFGGTTDTAALVTLGSLGCIDGRTNKKTSAAVFKYLGDAIGLDSRRGYIHFIDLPAEDTGYGGSTFA</sequence>
<keyword evidence="4" id="KW-0964">Secreted</keyword>
<dbReference type="STRING" id="1754192.A0A1Y1X788"/>
<comment type="catalytic activity">
    <reaction evidence="7">
        <text>L-dopachrome = 5,6-dihydroxyindole-2-carboxylate</text>
        <dbReference type="Rhea" id="RHEA:13041"/>
        <dbReference type="ChEBI" id="CHEBI:16875"/>
        <dbReference type="ChEBI" id="CHEBI:57509"/>
        <dbReference type="EC" id="5.3.3.12"/>
    </reaction>
</comment>
<comment type="similarity">
    <text evidence="2">Belongs to the MIF family.</text>
</comment>
<evidence type="ECO:0000256" key="8">
    <source>
        <dbReference type="ARBA" id="ARBA00038932"/>
    </source>
</evidence>
<dbReference type="PANTHER" id="PTHR11954">
    <property type="entry name" value="D-DOPACHROME DECARBOXYLASE"/>
    <property type="match status" value="1"/>
</dbReference>
<evidence type="ECO:0000313" key="13">
    <source>
        <dbReference type="EMBL" id="ORX81595.1"/>
    </source>
</evidence>
<keyword evidence="3" id="KW-0202">Cytokine</keyword>
<dbReference type="InterPro" id="IPR014347">
    <property type="entry name" value="Tautomerase/MIF_sf"/>
</dbReference>
<evidence type="ECO:0000256" key="6">
    <source>
        <dbReference type="ARBA" id="ARBA00036735"/>
    </source>
</evidence>
<dbReference type="GO" id="GO:0050178">
    <property type="term" value="F:phenylpyruvate tautomerase activity"/>
    <property type="evidence" value="ECO:0007669"/>
    <property type="project" value="UniProtKB-EC"/>
</dbReference>
<evidence type="ECO:0000313" key="14">
    <source>
        <dbReference type="Proteomes" id="UP000193944"/>
    </source>
</evidence>